<reference evidence="2 3" key="1">
    <citation type="submission" date="2024-10" db="EMBL/GenBank/DDBJ databases">
        <title>The Natural Products Discovery Center: Release of the First 8490 Sequenced Strains for Exploring Actinobacteria Biosynthetic Diversity.</title>
        <authorList>
            <person name="Kalkreuter E."/>
            <person name="Kautsar S.A."/>
            <person name="Yang D."/>
            <person name="Bader C.D."/>
            <person name="Teijaro C.N."/>
            <person name="Fluegel L."/>
            <person name="Davis C.M."/>
            <person name="Simpson J.R."/>
            <person name="Lauterbach L."/>
            <person name="Steele A.D."/>
            <person name="Gui C."/>
            <person name="Meng S."/>
            <person name="Li G."/>
            <person name="Viehrig K."/>
            <person name="Ye F."/>
            <person name="Su P."/>
            <person name="Kiefer A.F."/>
            <person name="Nichols A."/>
            <person name="Cepeda A.J."/>
            <person name="Yan W."/>
            <person name="Fan B."/>
            <person name="Jiang Y."/>
            <person name="Adhikari A."/>
            <person name="Zheng C.-J."/>
            <person name="Schuster L."/>
            <person name="Cowan T.M."/>
            <person name="Smanski M.J."/>
            <person name="Chevrette M.G."/>
            <person name="De Carvalho L.P.S."/>
            <person name="Shen B."/>
        </authorList>
    </citation>
    <scope>NUCLEOTIDE SEQUENCE [LARGE SCALE GENOMIC DNA]</scope>
    <source>
        <strain evidence="2 3">NPDC007147</strain>
    </source>
</reference>
<dbReference type="PANTHER" id="PTHR11014">
    <property type="entry name" value="PEPTIDASE M20 FAMILY MEMBER"/>
    <property type="match status" value="1"/>
</dbReference>
<gene>
    <name evidence="2" type="ORF">ACFYNZ_30675</name>
</gene>
<accession>A0ABW6L470</accession>
<dbReference type="PIRSF" id="PIRSF005962">
    <property type="entry name" value="Pept_M20D_amidohydro"/>
    <property type="match status" value="1"/>
</dbReference>
<dbReference type="Gene3D" id="3.30.70.360">
    <property type="match status" value="1"/>
</dbReference>
<feature type="domain" description="Peptidase M20 dimerisation" evidence="1">
    <location>
        <begin position="206"/>
        <end position="301"/>
    </location>
</feature>
<dbReference type="Proteomes" id="UP001601197">
    <property type="component" value="Unassembled WGS sequence"/>
</dbReference>
<dbReference type="InterPro" id="IPR036264">
    <property type="entry name" value="Bact_exopeptidase_dim_dom"/>
</dbReference>
<keyword evidence="3" id="KW-1185">Reference proteome</keyword>
<dbReference type="RefSeq" id="WP_388352863.1">
    <property type="nucleotide sequence ID" value="NZ_JBIAFJ010000040.1"/>
</dbReference>
<proteinExistence type="predicted"/>
<dbReference type="Gene3D" id="3.40.630.10">
    <property type="entry name" value="Zn peptidases"/>
    <property type="match status" value="1"/>
</dbReference>
<dbReference type="InterPro" id="IPR017439">
    <property type="entry name" value="Amidohydrolase"/>
</dbReference>
<evidence type="ECO:0000259" key="1">
    <source>
        <dbReference type="Pfam" id="PF07687"/>
    </source>
</evidence>
<dbReference type="PANTHER" id="PTHR11014:SF63">
    <property type="entry name" value="METALLOPEPTIDASE, PUTATIVE (AFU_ORTHOLOGUE AFUA_6G09600)-RELATED"/>
    <property type="match status" value="1"/>
</dbReference>
<dbReference type="SUPFAM" id="SSF53187">
    <property type="entry name" value="Zn-dependent exopeptidases"/>
    <property type="match status" value="1"/>
</dbReference>
<dbReference type="NCBIfam" id="TIGR01891">
    <property type="entry name" value="amidohydrolases"/>
    <property type="match status" value="1"/>
</dbReference>
<evidence type="ECO:0000313" key="3">
    <source>
        <dbReference type="Proteomes" id="UP001601197"/>
    </source>
</evidence>
<organism evidence="2 3">
    <name type="scientific">Streptomyces kebangsaanensis</name>
    <dbReference type="NCBI Taxonomy" id="864058"/>
    <lineage>
        <taxon>Bacteria</taxon>
        <taxon>Bacillati</taxon>
        <taxon>Actinomycetota</taxon>
        <taxon>Actinomycetes</taxon>
        <taxon>Kitasatosporales</taxon>
        <taxon>Streptomycetaceae</taxon>
        <taxon>Streptomyces</taxon>
    </lineage>
</organism>
<dbReference type="Pfam" id="PF01546">
    <property type="entry name" value="Peptidase_M20"/>
    <property type="match status" value="1"/>
</dbReference>
<protein>
    <submittedName>
        <fullName evidence="2">Amidohydrolase</fullName>
    </submittedName>
</protein>
<dbReference type="InterPro" id="IPR002933">
    <property type="entry name" value="Peptidase_M20"/>
</dbReference>
<comment type="caution">
    <text evidence="2">The sequence shown here is derived from an EMBL/GenBank/DDBJ whole genome shotgun (WGS) entry which is preliminary data.</text>
</comment>
<name>A0ABW6L470_9ACTN</name>
<dbReference type="InterPro" id="IPR011650">
    <property type="entry name" value="Peptidase_M20_dimer"/>
</dbReference>
<evidence type="ECO:0000313" key="2">
    <source>
        <dbReference type="EMBL" id="MFE9173773.1"/>
    </source>
</evidence>
<dbReference type="SUPFAM" id="SSF55031">
    <property type="entry name" value="Bacterial exopeptidase dimerisation domain"/>
    <property type="match status" value="1"/>
</dbReference>
<dbReference type="Pfam" id="PF07687">
    <property type="entry name" value="M20_dimer"/>
    <property type="match status" value="1"/>
</dbReference>
<dbReference type="EMBL" id="JBIAFJ010000040">
    <property type="protein sequence ID" value="MFE9173773.1"/>
    <property type="molecule type" value="Genomic_DNA"/>
</dbReference>
<sequence length="434" mass="45404">MTMSENGRHGAASEVLDGLDGIRSALERVYEDLHAHPELSHREHRTAGEAAERLRSWGYQVHEGVGGTGVVGVLANGDGPVVLLRADMDALPVQENTGLPYASSVTAQDASGATVPVAHACGHDVHVTCLLGAARLMAASPRVWAGTLIALFQPAEETGDGARGMVEDGLAGLIPEPDVALAQHVLPHPAGYVGTRAGSFLSAADGLTVTLHGRGAHGSAPQAAVDPVVMAAMTVVRLQTIVSRELAATTPAVVTVGAVNSGTTGNVIPDTAEIRLNVRTYDDATRKRVLDSVRRIVRAECAASGATAEPEFEETSRFPPTVNDDGVTARVAEAFSSYFGDRHGTIELQSASEDFSDIPRALGTPFTYWGIGGSDPGTYRAAAERGTVDQDVPVNHSPRFAPVRRPTLDTGVRALVVAALEYVGTADVTRRDGH</sequence>